<dbReference type="EMBL" id="MZGW01000006">
    <property type="protein sequence ID" value="OPJ55299.1"/>
    <property type="molecule type" value="Genomic_DNA"/>
</dbReference>
<dbReference type="OrthoDB" id="9804920at2"/>
<sequence>MKIFDAHSDIFTDIIQKIEEGDSDILAKSHINNFIKGDVFGSIFVVWTEPKYNYSRERTLKILESGMNEINLCSDYIKHIKSYNDFEIANKEGKLAIMLGIEGMAFINYDVDYINTLYDLGVRHIGLTWNEENELATGVRGNKHRGLTKLGIKAIDTIEKLGIVLDVSHLNERSFWDVCEHSKKPFIASHSNVYSLCDNPRNLKDDQIKAIKNVNGVIGVNAWPHFVDKKSPSVEKMADHIDYIVNLIGVDYVGLGFDFCEFISNEATPVFNQNANIIDGLYHQGHVQSIMNVLAGRGYTESDLRKIGYENFFRVFKEIL</sequence>
<reference evidence="1 2" key="1">
    <citation type="submission" date="2017-03" db="EMBL/GenBank/DDBJ databases">
        <title>Genome sequence of Clostridium thermoalcaliphilum DSM 7309.</title>
        <authorList>
            <person name="Poehlein A."/>
            <person name="Daniel R."/>
        </authorList>
    </citation>
    <scope>NUCLEOTIDE SEQUENCE [LARGE SCALE GENOMIC DNA]</scope>
    <source>
        <strain evidence="1 2">DSM 7309</strain>
    </source>
</reference>
<keyword evidence="2" id="KW-1185">Reference proteome</keyword>
<dbReference type="SUPFAM" id="SSF51556">
    <property type="entry name" value="Metallo-dependent hydrolases"/>
    <property type="match status" value="1"/>
</dbReference>
<protein>
    <submittedName>
        <fullName evidence="1">Membrane dipeptidase</fullName>
    </submittedName>
</protein>
<dbReference type="RefSeq" id="WP_079412873.1">
    <property type="nucleotide sequence ID" value="NZ_MZGW01000006.1"/>
</dbReference>
<dbReference type="GO" id="GO:0006508">
    <property type="term" value="P:proteolysis"/>
    <property type="evidence" value="ECO:0007669"/>
    <property type="project" value="InterPro"/>
</dbReference>
<dbReference type="GO" id="GO:0070573">
    <property type="term" value="F:metallodipeptidase activity"/>
    <property type="evidence" value="ECO:0007669"/>
    <property type="project" value="InterPro"/>
</dbReference>
<dbReference type="PANTHER" id="PTHR10443">
    <property type="entry name" value="MICROSOMAL DIPEPTIDASE"/>
    <property type="match status" value="1"/>
</dbReference>
<proteinExistence type="predicted"/>
<organism evidence="1 2">
    <name type="scientific">Alkalithermobacter paradoxus</name>
    <dbReference type="NCBI Taxonomy" id="29349"/>
    <lineage>
        <taxon>Bacteria</taxon>
        <taxon>Bacillati</taxon>
        <taxon>Bacillota</taxon>
        <taxon>Clostridia</taxon>
        <taxon>Peptostreptococcales</taxon>
        <taxon>Tepidibacteraceae</taxon>
        <taxon>Alkalithermobacter</taxon>
    </lineage>
</organism>
<gene>
    <name evidence="1" type="ORF">CLOTH_16020</name>
</gene>
<dbReference type="Proteomes" id="UP000190140">
    <property type="component" value="Unassembled WGS sequence"/>
</dbReference>
<dbReference type="STRING" id="29349.CLOTH_16020"/>
<dbReference type="Gene3D" id="3.20.20.140">
    <property type="entry name" value="Metal-dependent hydrolases"/>
    <property type="match status" value="1"/>
</dbReference>
<dbReference type="PANTHER" id="PTHR10443:SF12">
    <property type="entry name" value="DIPEPTIDASE"/>
    <property type="match status" value="1"/>
</dbReference>
<evidence type="ECO:0000313" key="1">
    <source>
        <dbReference type="EMBL" id="OPJ55299.1"/>
    </source>
</evidence>
<accession>A0A1V4I605</accession>
<comment type="caution">
    <text evidence="1">The sequence shown here is derived from an EMBL/GenBank/DDBJ whole genome shotgun (WGS) entry which is preliminary data.</text>
</comment>
<name>A0A1V4I605_9FIRM</name>
<dbReference type="Pfam" id="PF01244">
    <property type="entry name" value="Peptidase_M19"/>
    <property type="match status" value="1"/>
</dbReference>
<evidence type="ECO:0000313" key="2">
    <source>
        <dbReference type="Proteomes" id="UP000190140"/>
    </source>
</evidence>
<dbReference type="InterPro" id="IPR032466">
    <property type="entry name" value="Metal_Hydrolase"/>
</dbReference>
<dbReference type="AlphaFoldDB" id="A0A1V4I605"/>
<dbReference type="PROSITE" id="PS51365">
    <property type="entry name" value="RENAL_DIPEPTIDASE_2"/>
    <property type="match status" value="1"/>
</dbReference>
<dbReference type="InterPro" id="IPR008257">
    <property type="entry name" value="Pept_M19"/>
</dbReference>